<accession>A0A9W8AE70</accession>
<dbReference type="Proteomes" id="UP001150569">
    <property type="component" value="Unassembled WGS sequence"/>
</dbReference>
<dbReference type="PANTHER" id="PTHR11229">
    <property type="entry name" value="50S RIBOSOMAL PROTEIN L3"/>
    <property type="match status" value="1"/>
</dbReference>
<dbReference type="GO" id="GO:0003735">
    <property type="term" value="F:structural constituent of ribosome"/>
    <property type="evidence" value="ECO:0007669"/>
    <property type="project" value="InterPro"/>
</dbReference>
<dbReference type="Gene3D" id="2.40.30.10">
    <property type="entry name" value="Translation factors"/>
    <property type="match status" value="2"/>
</dbReference>
<evidence type="ECO:0000256" key="6">
    <source>
        <dbReference type="ARBA" id="ARBA00023274"/>
    </source>
</evidence>
<dbReference type="GO" id="GO:0005762">
    <property type="term" value="C:mitochondrial large ribosomal subunit"/>
    <property type="evidence" value="ECO:0007669"/>
    <property type="project" value="TreeGrafter"/>
</dbReference>
<gene>
    <name evidence="9" type="ORF">IWQ60_002743</name>
</gene>
<dbReference type="InterPro" id="IPR019926">
    <property type="entry name" value="Ribosomal_uL3_CS"/>
</dbReference>
<evidence type="ECO:0000256" key="7">
    <source>
        <dbReference type="ARBA" id="ARBA00035209"/>
    </source>
</evidence>
<evidence type="ECO:0000313" key="10">
    <source>
        <dbReference type="Proteomes" id="UP001150569"/>
    </source>
</evidence>
<dbReference type="PANTHER" id="PTHR11229:SF8">
    <property type="entry name" value="LARGE RIBOSOMAL SUBUNIT PROTEIN UL3M"/>
    <property type="match status" value="1"/>
</dbReference>
<dbReference type="InterPro" id="IPR000597">
    <property type="entry name" value="Ribosomal_uL3"/>
</dbReference>
<dbReference type="PROSITE" id="PS00474">
    <property type="entry name" value="RIBOSOMAL_L3"/>
    <property type="match status" value="1"/>
</dbReference>
<sequence length="345" mass="37211">MEILRAGLLARFAVGRSGASIRLPARGLAGLTHASPSAPASNSAESRSKYVRTTNPLAKAELVKQPERSANLAKVSAPIALESRTWTPESIRCGLVALKVGMTGMWNEWGVRVPVTILKFQEVAVVHILPPTHPRALHRIQVGAIDVDPTRVSRPLLGHFAASGVHPKARMFEFPVTEDALLPVGTSLTAAHFVPGQFVDVTGISRGKGFQGVMKRWGFKGGPASHGSSLFHRGGGSTGQRAQPGKVFKGKKMAGNMGNDQKTVQNLQVMKVDRDLNLIWVRGAVPGADKGYIRVRDSVRKYGARKFPKEAGSPPFPTFIPDPAVEYVPELVAQVQRKDPFETEG</sequence>
<evidence type="ECO:0000256" key="8">
    <source>
        <dbReference type="RuleBase" id="RU003905"/>
    </source>
</evidence>
<evidence type="ECO:0000256" key="4">
    <source>
        <dbReference type="ARBA" id="ARBA00022980"/>
    </source>
</evidence>
<dbReference type="HAMAP" id="MF_01325_B">
    <property type="entry name" value="Ribosomal_uL3_B"/>
    <property type="match status" value="1"/>
</dbReference>
<keyword evidence="6 8" id="KW-0687">Ribonucleoprotein</keyword>
<dbReference type="SUPFAM" id="SSF50447">
    <property type="entry name" value="Translation proteins"/>
    <property type="match status" value="1"/>
</dbReference>
<keyword evidence="5" id="KW-0496">Mitochondrion</keyword>
<dbReference type="OrthoDB" id="274683at2759"/>
<protein>
    <recommendedName>
        <fullName evidence="7">Large ribosomal subunit protein uL3m</fullName>
    </recommendedName>
</protein>
<organism evidence="9 10">
    <name type="scientific">Tieghemiomyces parasiticus</name>
    <dbReference type="NCBI Taxonomy" id="78921"/>
    <lineage>
        <taxon>Eukaryota</taxon>
        <taxon>Fungi</taxon>
        <taxon>Fungi incertae sedis</taxon>
        <taxon>Zoopagomycota</taxon>
        <taxon>Kickxellomycotina</taxon>
        <taxon>Dimargaritomycetes</taxon>
        <taxon>Dimargaritales</taxon>
        <taxon>Dimargaritaceae</taxon>
        <taxon>Tieghemiomyces</taxon>
    </lineage>
</organism>
<comment type="similarity">
    <text evidence="2 8">Belongs to the universal ribosomal protein uL3 family.</text>
</comment>
<name>A0A9W8AE70_9FUNG</name>
<dbReference type="EMBL" id="JANBPT010000108">
    <property type="protein sequence ID" value="KAJ1927640.1"/>
    <property type="molecule type" value="Genomic_DNA"/>
</dbReference>
<dbReference type="FunFam" id="2.40.30.10:FF:000004">
    <property type="entry name" value="50S ribosomal protein L3"/>
    <property type="match status" value="1"/>
</dbReference>
<dbReference type="InterPro" id="IPR009000">
    <property type="entry name" value="Transl_B-barrel_sf"/>
</dbReference>
<keyword evidence="3" id="KW-0809">Transit peptide</keyword>
<dbReference type="InterPro" id="IPR019927">
    <property type="entry name" value="Ribosomal_uL3_bac/org-type"/>
</dbReference>
<keyword evidence="4 8" id="KW-0689">Ribosomal protein</keyword>
<dbReference type="AlphaFoldDB" id="A0A9W8AE70"/>
<evidence type="ECO:0000256" key="3">
    <source>
        <dbReference type="ARBA" id="ARBA00022946"/>
    </source>
</evidence>
<comment type="subcellular location">
    <subcellularLocation>
        <location evidence="1">Mitochondrion</location>
    </subcellularLocation>
</comment>
<evidence type="ECO:0000256" key="1">
    <source>
        <dbReference type="ARBA" id="ARBA00004173"/>
    </source>
</evidence>
<reference evidence="9" key="1">
    <citation type="submission" date="2022-07" db="EMBL/GenBank/DDBJ databases">
        <title>Phylogenomic reconstructions and comparative analyses of Kickxellomycotina fungi.</title>
        <authorList>
            <person name="Reynolds N.K."/>
            <person name="Stajich J.E."/>
            <person name="Barry K."/>
            <person name="Grigoriev I.V."/>
            <person name="Crous P."/>
            <person name="Smith M.E."/>
        </authorList>
    </citation>
    <scope>NUCLEOTIDE SEQUENCE</scope>
    <source>
        <strain evidence="9">RSA 861</strain>
    </source>
</reference>
<keyword evidence="10" id="KW-1185">Reference proteome</keyword>
<comment type="caution">
    <text evidence="9">The sequence shown here is derived from an EMBL/GenBank/DDBJ whole genome shotgun (WGS) entry which is preliminary data.</text>
</comment>
<evidence type="ECO:0000256" key="5">
    <source>
        <dbReference type="ARBA" id="ARBA00023128"/>
    </source>
</evidence>
<evidence type="ECO:0000256" key="2">
    <source>
        <dbReference type="ARBA" id="ARBA00006540"/>
    </source>
</evidence>
<proteinExistence type="inferred from homology"/>
<dbReference type="GO" id="GO:0006412">
    <property type="term" value="P:translation"/>
    <property type="evidence" value="ECO:0007669"/>
    <property type="project" value="InterPro"/>
</dbReference>
<evidence type="ECO:0000313" key="9">
    <source>
        <dbReference type="EMBL" id="KAJ1927640.1"/>
    </source>
</evidence>
<dbReference type="NCBIfam" id="TIGR03625">
    <property type="entry name" value="L3_bact"/>
    <property type="match status" value="1"/>
</dbReference>
<dbReference type="Pfam" id="PF00297">
    <property type="entry name" value="Ribosomal_L3"/>
    <property type="match status" value="1"/>
</dbReference>